<dbReference type="EMBL" id="JAIWYP010000008">
    <property type="protein sequence ID" value="KAH3782374.1"/>
    <property type="molecule type" value="Genomic_DNA"/>
</dbReference>
<organism evidence="2 3">
    <name type="scientific">Dreissena polymorpha</name>
    <name type="common">Zebra mussel</name>
    <name type="synonym">Mytilus polymorpha</name>
    <dbReference type="NCBI Taxonomy" id="45954"/>
    <lineage>
        <taxon>Eukaryota</taxon>
        <taxon>Metazoa</taxon>
        <taxon>Spiralia</taxon>
        <taxon>Lophotrochozoa</taxon>
        <taxon>Mollusca</taxon>
        <taxon>Bivalvia</taxon>
        <taxon>Autobranchia</taxon>
        <taxon>Heteroconchia</taxon>
        <taxon>Euheterodonta</taxon>
        <taxon>Imparidentia</taxon>
        <taxon>Neoheterodontei</taxon>
        <taxon>Myida</taxon>
        <taxon>Dreissenoidea</taxon>
        <taxon>Dreissenidae</taxon>
        <taxon>Dreissena</taxon>
    </lineage>
</organism>
<evidence type="ECO:0000313" key="2">
    <source>
        <dbReference type="EMBL" id="KAH3782374.1"/>
    </source>
</evidence>
<feature type="compositionally biased region" description="Basic residues" evidence="1">
    <location>
        <begin position="1"/>
        <end position="16"/>
    </location>
</feature>
<keyword evidence="3" id="KW-1185">Reference proteome</keyword>
<sequence>MLKLFKHRDLKHSHKKSSPETKIHQTGSGQPFPVTSSSNTQFSKLPKLTSPKFDGDYSGSRSGIRLTPLVIATLT</sequence>
<name>A0A9D4IRH7_DREPO</name>
<reference evidence="2" key="1">
    <citation type="journal article" date="2019" name="bioRxiv">
        <title>The Genome of the Zebra Mussel, Dreissena polymorpha: A Resource for Invasive Species Research.</title>
        <authorList>
            <person name="McCartney M.A."/>
            <person name="Auch B."/>
            <person name="Kono T."/>
            <person name="Mallez S."/>
            <person name="Zhang Y."/>
            <person name="Obille A."/>
            <person name="Becker A."/>
            <person name="Abrahante J.E."/>
            <person name="Garbe J."/>
            <person name="Badalamenti J.P."/>
            <person name="Herman A."/>
            <person name="Mangelson H."/>
            <person name="Liachko I."/>
            <person name="Sullivan S."/>
            <person name="Sone E.D."/>
            <person name="Koren S."/>
            <person name="Silverstein K.A.T."/>
            <person name="Beckman K.B."/>
            <person name="Gohl D.M."/>
        </authorList>
    </citation>
    <scope>NUCLEOTIDE SEQUENCE</scope>
    <source>
        <strain evidence="2">Duluth1</strain>
        <tissue evidence="2">Whole animal</tissue>
    </source>
</reference>
<accession>A0A9D4IRH7</accession>
<gene>
    <name evidence="2" type="ORF">DPMN_160289</name>
</gene>
<evidence type="ECO:0000313" key="3">
    <source>
        <dbReference type="Proteomes" id="UP000828390"/>
    </source>
</evidence>
<protein>
    <submittedName>
        <fullName evidence="2">Uncharacterized protein</fullName>
    </submittedName>
</protein>
<evidence type="ECO:0000256" key="1">
    <source>
        <dbReference type="SAM" id="MobiDB-lite"/>
    </source>
</evidence>
<feature type="region of interest" description="Disordered" evidence="1">
    <location>
        <begin position="1"/>
        <end position="58"/>
    </location>
</feature>
<proteinExistence type="predicted"/>
<reference evidence="2" key="2">
    <citation type="submission" date="2020-11" db="EMBL/GenBank/DDBJ databases">
        <authorList>
            <person name="McCartney M.A."/>
            <person name="Auch B."/>
            <person name="Kono T."/>
            <person name="Mallez S."/>
            <person name="Becker A."/>
            <person name="Gohl D.M."/>
            <person name="Silverstein K.A.T."/>
            <person name="Koren S."/>
            <person name="Bechman K.B."/>
            <person name="Herman A."/>
            <person name="Abrahante J.E."/>
            <person name="Garbe J."/>
        </authorList>
    </citation>
    <scope>NUCLEOTIDE SEQUENCE</scope>
    <source>
        <strain evidence="2">Duluth1</strain>
        <tissue evidence="2">Whole animal</tissue>
    </source>
</reference>
<comment type="caution">
    <text evidence="2">The sequence shown here is derived from an EMBL/GenBank/DDBJ whole genome shotgun (WGS) entry which is preliminary data.</text>
</comment>
<dbReference type="Proteomes" id="UP000828390">
    <property type="component" value="Unassembled WGS sequence"/>
</dbReference>
<dbReference type="AlphaFoldDB" id="A0A9D4IRH7"/>
<feature type="compositionally biased region" description="Polar residues" evidence="1">
    <location>
        <begin position="24"/>
        <end position="43"/>
    </location>
</feature>